<dbReference type="SUPFAM" id="SSF52540">
    <property type="entry name" value="P-loop containing nucleoside triphosphate hydrolases"/>
    <property type="match status" value="2"/>
</dbReference>
<protein>
    <recommendedName>
        <fullName evidence="6">Vesicle-fusing ATPase</fullName>
        <ecNumber evidence="6">3.6.4.6</ecNumber>
    </recommendedName>
</protein>
<dbReference type="InterPro" id="IPR039812">
    <property type="entry name" value="Vesicle-fus_ATPase"/>
</dbReference>
<dbReference type="PANTHER" id="PTHR23078">
    <property type="entry name" value="VESICULAR-FUSION PROTEIN NSF"/>
    <property type="match status" value="1"/>
</dbReference>
<comment type="cofactor">
    <cofactor evidence="6">
        <name>Mg(2+)</name>
        <dbReference type="ChEBI" id="CHEBI:18420"/>
    </cofactor>
    <text evidence="6">Binds 1 Mg(2+) ion per subunit.</text>
</comment>
<feature type="domain" description="AAA+ ATPase" evidence="7">
    <location>
        <begin position="271"/>
        <end position="418"/>
    </location>
</feature>
<comment type="caution">
    <text evidence="8">The sequence shown here is derived from an EMBL/GenBank/DDBJ whole genome shotgun (WGS) entry which is preliminary data.</text>
</comment>
<keyword evidence="6 8" id="KW-0378">Hydrolase</keyword>
<dbReference type="PANTHER" id="PTHR23078:SF3">
    <property type="entry name" value="VESICLE-FUSING ATPASE"/>
    <property type="match status" value="1"/>
</dbReference>
<keyword evidence="3 6" id="KW-0547">Nucleotide-binding</keyword>
<dbReference type="EMBL" id="JARBJD010000166">
    <property type="protein sequence ID" value="KAK2948910.1"/>
    <property type="molecule type" value="Genomic_DNA"/>
</dbReference>
<proteinExistence type="inferred from homology"/>
<dbReference type="Gene3D" id="3.40.50.300">
    <property type="entry name" value="P-loop containing nucleotide triphosphate hydrolases"/>
    <property type="match status" value="2"/>
</dbReference>
<dbReference type="InterPro" id="IPR003960">
    <property type="entry name" value="ATPase_AAA_CS"/>
</dbReference>
<dbReference type="PROSITE" id="PS00674">
    <property type="entry name" value="AAA"/>
    <property type="match status" value="1"/>
</dbReference>
<dbReference type="InterPro" id="IPR003593">
    <property type="entry name" value="AAA+_ATPase"/>
</dbReference>
<evidence type="ECO:0000256" key="4">
    <source>
        <dbReference type="ARBA" id="ARBA00022840"/>
    </source>
</evidence>
<keyword evidence="6" id="KW-0479">Metal-binding</keyword>
<keyword evidence="6" id="KW-0460">Magnesium</keyword>
<name>A0ABQ9XFD3_9EUKA</name>
<evidence type="ECO:0000256" key="5">
    <source>
        <dbReference type="ARBA" id="ARBA00022927"/>
    </source>
</evidence>
<keyword evidence="6" id="KW-0963">Cytoplasm</keyword>
<gene>
    <name evidence="8" type="ORF">BLNAU_16128</name>
</gene>
<comment type="subcellular location">
    <subcellularLocation>
        <location evidence="6">Cytoplasm</location>
    </subcellularLocation>
</comment>
<reference evidence="8 9" key="1">
    <citation type="journal article" date="2022" name="bioRxiv">
        <title>Genomics of Preaxostyla Flagellates Illuminates Evolutionary Transitions and the Path Towards Mitochondrial Loss.</title>
        <authorList>
            <person name="Novak L.V.F."/>
            <person name="Treitli S.C."/>
            <person name="Pyrih J."/>
            <person name="Halakuc P."/>
            <person name="Pipaliya S.V."/>
            <person name="Vacek V."/>
            <person name="Brzon O."/>
            <person name="Soukal P."/>
            <person name="Eme L."/>
            <person name="Dacks J.B."/>
            <person name="Karnkowska A."/>
            <person name="Elias M."/>
            <person name="Hampl V."/>
        </authorList>
    </citation>
    <scope>NUCLEOTIDE SEQUENCE [LARGE SCALE GENOMIC DNA]</scope>
    <source>
        <strain evidence="8">NAU3</strain>
        <tissue evidence="8">Gut</tissue>
    </source>
</reference>
<sequence>MTQKLKLSITKPSSPQQVLTNMVFIHKDAFKTLFEKVRLAPGNKPLVRIVSAEQSSSTPIPVFYYIEAASGCEAEQIMLNPLQRDLLGEEGKMVEVEVASVNIFPQATDLTMTIQPFNAKQGKKVEFKGEELRNILFSNFEDHILKLNQGLMVSIDKKNYIMRSLTYQVKAANRDAKEQAVAELMGKTTTAGNKDVPFRLCKETKVIFSTDPRGLVSVKEATKGMDLFKENVSAESLGIGGLSTELHEIVRRTLLSRTLSAEEEQELQATHVRGLLLYGPPGTGKTLIARQIGKMLNTREPVVVSGPEILNKYVGQSEENIRKLFAEAEKDLQENGDLSDLHLIIFDEIDAICKARGTSSGGTGVGDSVVNQLLSKMDGINSLNNILVIGMTNRKDLIDPALLRPGRFEVHIEIPLPDETGRLEILRIHTKRIRDGNYMSPDVDLADIARRAKNYSGAELEGVVKSALSRAIDRKVSAQHANTILGDVSRNDQPTPQSENRIVVLPSDFLSALDEVHPQFGTVESDLHLFMQSGIVRYGPEFDSIASRILSLLRPDVKGRIDMNQWVQRVPPIAGDRQSWSTGSWTRSLLLAGQKGTGSTALAAYIAQISGYPFVRIVTPGSITSKGSDINSFQRIITDVFQDALKSPWALVVLDGYDHFIRFTNHANYNQSIAYALSDWIHYVPQEGHRLFIIATTSRYEQLHGEPDAFTSLIDLEEERAAMESRRSEMQDDSDLVEILEMDKRTEKGTSDNSLLNPFTTIIPVPPIVKKESIATVLKEINPSRSTDSVEKMSSLLHSKGSIGIKKLMQLAEGQKGSQ</sequence>
<dbReference type="Gene3D" id="1.10.8.60">
    <property type="match status" value="1"/>
</dbReference>
<evidence type="ECO:0000259" key="7">
    <source>
        <dbReference type="SMART" id="SM00382"/>
    </source>
</evidence>
<evidence type="ECO:0000256" key="1">
    <source>
        <dbReference type="ARBA" id="ARBA00006914"/>
    </source>
</evidence>
<keyword evidence="5 6" id="KW-0653">Protein transport</keyword>
<feature type="domain" description="AAA+ ATPase" evidence="7">
    <location>
        <begin position="585"/>
        <end position="722"/>
    </location>
</feature>
<keyword evidence="4 6" id="KW-0067">ATP-binding</keyword>
<evidence type="ECO:0000256" key="3">
    <source>
        <dbReference type="ARBA" id="ARBA00022741"/>
    </source>
</evidence>
<keyword evidence="6" id="KW-0931">ER-Golgi transport</keyword>
<keyword evidence="2 6" id="KW-0813">Transport</keyword>
<dbReference type="EC" id="3.6.4.6" evidence="6"/>
<dbReference type="Proteomes" id="UP001281761">
    <property type="component" value="Unassembled WGS sequence"/>
</dbReference>
<dbReference type="GO" id="GO:0016787">
    <property type="term" value="F:hydrolase activity"/>
    <property type="evidence" value="ECO:0007669"/>
    <property type="project" value="UniProtKB-KW"/>
</dbReference>
<evidence type="ECO:0000313" key="9">
    <source>
        <dbReference type="Proteomes" id="UP001281761"/>
    </source>
</evidence>
<dbReference type="Pfam" id="PF17862">
    <property type="entry name" value="AAA_lid_3"/>
    <property type="match status" value="1"/>
</dbReference>
<organism evidence="8 9">
    <name type="scientific">Blattamonas nauphoetae</name>
    <dbReference type="NCBI Taxonomy" id="2049346"/>
    <lineage>
        <taxon>Eukaryota</taxon>
        <taxon>Metamonada</taxon>
        <taxon>Preaxostyla</taxon>
        <taxon>Oxymonadida</taxon>
        <taxon>Blattamonas</taxon>
    </lineage>
</organism>
<evidence type="ECO:0000256" key="2">
    <source>
        <dbReference type="ARBA" id="ARBA00022448"/>
    </source>
</evidence>
<keyword evidence="9" id="KW-1185">Reference proteome</keyword>
<comment type="similarity">
    <text evidence="1 6">Belongs to the AAA ATPase family.</text>
</comment>
<accession>A0ABQ9XFD3</accession>
<evidence type="ECO:0000256" key="6">
    <source>
        <dbReference type="RuleBase" id="RU367045"/>
    </source>
</evidence>
<dbReference type="InterPro" id="IPR027417">
    <property type="entry name" value="P-loop_NTPase"/>
</dbReference>
<dbReference type="Pfam" id="PF00004">
    <property type="entry name" value="AAA"/>
    <property type="match status" value="2"/>
</dbReference>
<evidence type="ECO:0000313" key="8">
    <source>
        <dbReference type="EMBL" id="KAK2948910.1"/>
    </source>
</evidence>
<comment type="function">
    <text evidence="6">Required for vesicle-mediated transport. Catalyzes the fusion of transport vesicles within the Golgi cisternae. Is also required for transport from the endoplasmic reticulum to the Golgi stack. Seems to function as a fusion protein required for the delivery of cargo proteins to all compartments of the Golgi stack independent of vesicle origin.</text>
</comment>
<dbReference type="SMART" id="SM00382">
    <property type="entry name" value="AAA"/>
    <property type="match status" value="2"/>
</dbReference>
<dbReference type="InterPro" id="IPR003959">
    <property type="entry name" value="ATPase_AAA_core"/>
</dbReference>
<comment type="catalytic activity">
    <reaction evidence="6">
        <text>ATP + H2O = ADP + phosphate + H(+)</text>
        <dbReference type="Rhea" id="RHEA:13065"/>
        <dbReference type="ChEBI" id="CHEBI:15377"/>
        <dbReference type="ChEBI" id="CHEBI:15378"/>
        <dbReference type="ChEBI" id="CHEBI:30616"/>
        <dbReference type="ChEBI" id="CHEBI:43474"/>
        <dbReference type="ChEBI" id="CHEBI:456216"/>
        <dbReference type="EC" id="3.6.4.6"/>
    </reaction>
</comment>
<dbReference type="InterPro" id="IPR041569">
    <property type="entry name" value="AAA_lid_3"/>
</dbReference>